<dbReference type="SMART" id="SM00342">
    <property type="entry name" value="HTH_ARAC"/>
    <property type="match status" value="1"/>
</dbReference>
<evidence type="ECO:0000259" key="4">
    <source>
        <dbReference type="PROSITE" id="PS01124"/>
    </source>
</evidence>
<dbReference type="Gene3D" id="1.10.10.60">
    <property type="entry name" value="Homeodomain-like"/>
    <property type="match status" value="1"/>
</dbReference>
<dbReference type="PROSITE" id="PS01124">
    <property type="entry name" value="HTH_ARAC_FAMILY_2"/>
    <property type="match status" value="1"/>
</dbReference>
<name>A0ABW4AZB0_9GAMM</name>
<keyword evidence="3" id="KW-0804">Transcription</keyword>
<evidence type="ECO:0000313" key="6">
    <source>
        <dbReference type="Proteomes" id="UP001597059"/>
    </source>
</evidence>
<dbReference type="SUPFAM" id="SSF46689">
    <property type="entry name" value="Homeodomain-like"/>
    <property type="match status" value="1"/>
</dbReference>
<sequence>MPHQAVISRLERIRSKQPWLVLSAAEKFYIAGSNNPAISHFYSFKAGDNVEESFAIPDGCVDMLFDCDATCPTAGVFGTPMSAIDIELKRQHQYFGVRFASGVIPDCLKVSAEELIEHHFDFVDVVPHANQLFEAIISEKSFASQVASFQQFFEGKANRVMSPLTRYVVANIFEQQGNVRIDAMAQETGYTTRTIQRQFRADMGMSPKAFGRIIRCQSAVYHINHHDQVVFSDMAFDLGFSDQSHFLREFKKLVKATPMAYQNRVKQQTYYDRIQHF</sequence>
<dbReference type="InterPro" id="IPR009057">
    <property type="entry name" value="Homeodomain-like_sf"/>
</dbReference>
<comment type="caution">
    <text evidence="5">The sequence shown here is derived from an EMBL/GenBank/DDBJ whole genome shotgun (WGS) entry which is preliminary data.</text>
</comment>
<gene>
    <name evidence="5" type="ORF">ACFQ45_07150</name>
</gene>
<dbReference type="InterPro" id="IPR050204">
    <property type="entry name" value="AraC_XylS_family_regulators"/>
</dbReference>
<dbReference type="Pfam" id="PF20240">
    <property type="entry name" value="DUF6597"/>
    <property type="match status" value="1"/>
</dbReference>
<reference evidence="6" key="1">
    <citation type="journal article" date="2019" name="Int. J. Syst. Evol. Microbiol.">
        <title>The Global Catalogue of Microorganisms (GCM) 10K type strain sequencing project: providing services to taxonomists for standard genome sequencing and annotation.</title>
        <authorList>
            <consortium name="The Broad Institute Genomics Platform"/>
            <consortium name="The Broad Institute Genome Sequencing Center for Infectious Disease"/>
            <person name="Wu L."/>
            <person name="Ma J."/>
        </authorList>
    </citation>
    <scope>NUCLEOTIDE SEQUENCE [LARGE SCALE GENOMIC DNA]</scope>
    <source>
        <strain evidence="6">JCM 30774</strain>
    </source>
</reference>
<evidence type="ECO:0000256" key="2">
    <source>
        <dbReference type="ARBA" id="ARBA00023125"/>
    </source>
</evidence>
<keyword evidence="2" id="KW-0238">DNA-binding</keyword>
<dbReference type="RefSeq" id="WP_377366312.1">
    <property type="nucleotide sequence ID" value="NZ_JBHTMN010000007.1"/>
</dbReference>
<proteinExistence type="predicted"/>
<dbReference type="Proteomes" id="UP001597059">
    <property type="component" value="Unassembled WGS sequence"/>
</dbReference>
<organism evidence="5 6">
    <name type="scientific">Rhodanobacter aciditrophus</name>
    <dbReference type="NCBI Taxonomy" id="1623218"/>
    <lineage>
        <taxon>Bacteria</taxon>
        <taxon>Pseudomonadati</taxon>
        <taxon>Pseudomonadota</taxon>
        <taxon>Gammaproteobacteria</taxon>
        <taxon>Lysobacterales</taxon>
        <taxon>Rhodanobacteraceae</taxon>
        <taxon>Rhodanobacter</taxon>
    </lineage>
</organism>
<dbReference type="InterPro" id="IPR018060">
    <property type="entry name" value="HTH_AraC"/>
</dbReference>
<protein>
    <submittedName>
        <fullName evidence="5">Helix-turn-helix domain-containing protein</fullName>
    </submittedName>
</protein>
<feature type="domain" description="HTH araC/xylS-type" evidence="4">
    <location>
        <begin position="162"/>
        <end position="264"/>
    </location>
</feature>
<dbReference type="PANTHER" id="PTHR46796">
    <property type="entry name" value="HTH-TYPE TRANSCRIPTIONAL ACTIVATOR RHAS-RELATED"/>
    <property type="match status" value="1"/>
</dbReference>
<accession>A0ABW4AZB0</accession>
<dbReference type="Pfam" id="PF12833">
    <property type="entry name" value="HTH_18"/>
    <property type="match status" value="1"/>
</dbReference>
<dbReference type="InterPro" id="IPR046532">
    <property type="entry name" value="DUF6597"/>
</dbReference>
<evidence type="ECO:0000256" key="1">
    <source>
        <dbReference type="ARBA" id="ARBA00023015"/>
    </source>
</evidence>
<keyword evidence="6" id="KW-1185">Reference proteome</keyword>
<evidence type="ECO:0000256" key="3">
    <source>
        <dbReference type="ARBA" id="ARBA00023163"/>
    </source>
</evidence>
<evidence type="ECO:0000313" key="5">
    <source>
        <dbReference type="EMBL" id="MFD1383137.1"/>
    </source>
</evidence>
<dbReference type="EMBL" id="JBHTMN010000007">
    <property type="protein sequence ID" value="MFD1383137.1"/>
    <property type="molecule type" value="Genomic_DNA"/>
</dbReference>
<keyword evidence="1" id="KW-0805">Transcription regulation</keyword>